<protein>
    <submittedName>
        <fullName evidence="1">Uncharacterized protein</fullName>
    </submittedName>
</protein>
<accession>T0LJZ7</accession>
<dbReference type="Proteomes" id="UP000015530">
    <property type="component" value="Unassembled WGS sequence"/>
</dbReference>
<name>T0LJZ7_COLGC</name>
<evidence type="ECO:0000313" key="1">
    <source>
        <dbReference type="EMBL" id="EQB48495.1"/>
    </source>
</evidence>
<proteinExistence type="predicted"/>
<organism evidence="1 2">
    <name type="scientific">Colletotrichum gloeosporioides (strain Cg-14)</name>
    <name type="common">Anthracnose fungus</name>
    <name type="synonym">Glomerella cingulata</name>
    <dbReference type="NCBI Taxonomy" id="1237896"/>
    <lineage>
        <taxon>Eukaryota</taxon>
        <taxon>Fungi</taxon>
        <taxon>Dikarya</taxon>
        <taxon>Ascomycota</taxon>
        <taxon>Pezizomycotina</taxon>
        <taxon>Sordariomycetes</taxon>
        <taxon>Hypocreomycetidae</taxon>
        <taxon>Glomerellales</taxon>
        <taxon>Glomerellaceae</taxon>
        <taxon>Colletotrichum</taxon>
        <taxon>Colletotrichum gloeosporioides species complex</taxon>
    </lineage>
</organism>
<dbReference type="EMBL" id="AMYD01002604">
    <property type="protein sequence ID" value="EQB48495.1"/>
    <property type="molecule type" value="Genomic_DNA"/>
</dbReference>
<comment type="caution">
    <text evidence="1">The sequence shown here is derived from an EMBL/GenBank/DDBJ whole genome shotgun (WGS) entry which is preliminary data.</text>
</comment>
<sequence length="8" mass="992">MLTRQESQ</sequence>
<reference evidence="2" key="1">
    <citation type="journal article" date="2013" name="Mol. Plant Microbe Interact.">
        <title>Global aspects of pacC regulation of pathogenicity genes in Colletotrichum gloeosporioides as revealed by transcriptome analysis.</title>
        <authorList>
            <person name="Alkan N."/>
            <person name="Meng X."/>
            <person name="Friedlander G."/>
            <person name="Reuveni E."/>
            <person name="Sukno S."/>
            <person name="Sherman A."/>
            <person name="Thon M."/>
            <person name="Fluhr R."/>
            <person name="Prusky D."/>
        </authorList>
    </citation>
    <scope>NUCLEOTIDE SEQUENCE [LARGE SCALE GENOMIC DNA]</scope>
    <source>
        <strain evidence="2">Cg-14</strain>
    </source>
</reference>
<evidence type="ECO:0000313" key="2">
    <source>
        <dbReference type="Proteomes" id="UP000015530"/>
    </source>
</evidence>
<dbReference type="HOGENOM" id="CLU_3439462_0_0_1"/>
<gene>
    <name evidence="1" type="ORF">CGLO_12270</name>
</gene>